<evidence type="ECO:0000259" key="6">
    <source>
        <dbReference type="SMART" id="SM00148"/>
    </source>
</evidence>
<evidence type="ECO:0000256" key="3">
    <source>
        <dbReference type="ARBA" id="ARBA00019758"/>
    </source>
</evidence>
<reference evidence="8" key="1">
    <citation type="journal article" date="2019" name="Int. J. Syst. Evol. Microbiol.">
        <title>The Global Catalogue of Microorganisms (GCM) 10K type strain sequencing project: providing services to taxonomists for standard genome sequencing and annotation.</title>
        <authorList>
            <consortium name="The Broad Institute Genomics Platform"/>
            <consortium name="The Broad Institute Genome Sequencing Center for Infectious Disease"/>
            <person name="Wu L."/>
            <person name="Ma J."/>
        </authorList>
    </citation>
    <scope>NUCLEOTIDE SEQUENCE [LARGE SCALE GENOMIC DNA]</scope>
    <source>
        <strain evidence="8">CGMCC 1.15277</strain>
    </source>
</reference>
<evidence type="ECO:0000256" key="1">
    <source>
        <dbReference type="ARBA" id="ARBA00001316"/>
    </source>
</evidence>
<comment type="catalytic activity">
    <reaction evidence="1">
        <text>a 1,2-diacyl-sn-glycero-3-phospho-(1D-myo-inositol) = 1D-myo-inositol 1,2-cyclic phosphate + a 1,2-diacyl-sn-glycerol</text>
        <dbReference type="Rhea" id="RHEA:17093"/>
        <dbReference type="ChEBI" id="CHEBI:17815"/>
        <dbReference type="ChEBI" id="CHEBI:57880"/>
        <dbReference type="ChEBI" id="CHEBI:58484"/>
        <dbReference type="EC" id="4.6.1.13"/>
    </reaction>
</comment>
<proteinExistence type="predicted"/>
<name>A0ABW1X584_9ACTN</name>
<accession>A0ABW1X584</accession>
<evidence type="ECO:0000256" key="2">
    <source>
        <dbReference type="ARBA" id="ARBA00012581"/>
    </source>
</evidence>
<protein>
    <recommendedName>
        <fullName evidence="3">1-phosphatidylinositol phosphodiesterase</fullName>
        <ecNumber evidence="2">4.6.1.13</ecNumber>
    </recommendedName>
    <alternativeName>
        <fullName evidence="4">Phosphatidylinositol diacylglycerol-lyase</fullName>
    </alternativeName>
    <alternativeName>
        <fullName evidence="5">Phosphatidylinositol-specific phospholipase C</fullName>
    </alternativeName>
</protein>
<organism evidence="7 8">
    <name type="scientific">Luteococcus sanguinis</name>
    <dbReference type="NCBI Taxonomy" id="174038"/>
    <lineage>
        <taxon>Bacteria</taxon>
        <taxon>Bacillati</taxon>
        <taxon>Actinomycetota</taxon>
        <taxon>Actinomycetes</taxon>
        <taxon>Propionibacteriales</taxon>
        <taxon>Propionibacteriaceae</taxon>
        <taxon>Luteococcus</taxon>
    </lineage>
</organism>
<dbReference type="PANTHER" id="PTHR13593:SF113">
    <property type="entry name" value="SI:DKEY-266F7.9"/>
    <property type="match status" value="1"/>
</dbReference>
<dbReference type="EC" id="4.6.1.13" evidence="2"/>
<comment type="caution">
    <text evidence="7">The sequence shown here is derived from an EMBL/GenBank/DDBJ whole genome shotgun (WGS) entry which is preliminary data.</text>
</comment>
<dbReference type="PROSITE" id="PS50007">
    <property type="entry name" value="PIPLC_X_DOMAIN"/>
    <property type="match status" value="1"/>
</dbReference>
<sequence length="290" mass="31597">MDVREVVQVAQPTLIQPLEMASPQVAPDASAWMGLLDPALPLSELTIPGSHNAGATHGGRWVSCQHHAIAEQLAMGIRFLDIRVRAHRGGLGIFHGAHHQRLDLDDVLTTCASFLRANPTESVLVCLNQEGGRLGAADLSLRWAPYRARFRNLLTEAGHAPTLAQARGRIVVVTRDPAFTGLDHGSFVVQDDWHIPGPRVWAARKWPAISDQLRRARAAKGDGRMWSCFTSSTGWALPPIPAAKLAHRHLRQHFCELTPSVGERNGVVLVDFAEPELVSMLAGRNHGVGV</sequence>
<gene>
    <name evidence="7" type="ORF">ACFP57_10060</name>
</gene>
<evidence type="ECO:0000313" key="7">
    <source>
        <dbReference type="EMBL" id="MFC6397322.1"/>
    </source>
</evidence>
<dbReference type="InterPro" id="IPR017946">
    <property type="entry name" value="PLC-like_Pdiesterase_TIM-brl"/>
</dbReference>
<dbReference type="EMBL" id="JBHSUA010000019">
    <property type="protein sequence ID" value="MFC6397322.1"/>
    <property type="molecule type" value="Genomic_DNA"/>
</dbReference>
<dbReference type="Pfam" id="PF00388">
    <property type="entry name" value="PI-PLC-X"/>
    <property type="match status" value="1"/>
</dbReference>
<evidence type="ECO:0000256" key="4">
    <source>
        <dbReference type="ARBA" id="ARBA00030474"/>
    </source>
</evidence>
<evidence type="ECO:0000313" key="8">
    <source>
        <dbReference type="Proteomes" id="UP001596266"/>
    </source>
</evidence>
<dbReference type="SMART" id="SM00148">
    <property type="entry name" value="PLCXc"/>
    <property type="match status" value="1"/>
</dbReference>
<dbReference type="InterPro" id="IPR000909">
    <property type="entry name" value="PLipase_C_PInositol-sp_X_dom"/>
</dbReference>
<dbReference type="Gene3D" id="3.20.20.190">
    <property type="entry name" value="Phosphatidylinositol (PI) phosphodiesterase"/>
    <property type="match status" value="1"/>
</dbReference>
<dbReference type="Proteomes" id="UP001596266">
    <property type="component" value="Unassembled WGS sequence"/>
</dbReference>
<evidence type="ECO:0000256" key="5">
    <source>
        <dbReference type="ARBA" id="ARBA00030782"/>
    </source>
</evidence>
<dbReference type="PANTHER" id="PTHR13593">
    <property type="match status" value="1"/>
</dbReference>
<dbReference type="SUPFAM" id="SSF51695">
    <property type="entry name" value="PLC-like phosphodiesterases"/>
    <property type="match status" value="1"/>
</dbReference>
<feature type="domain" description="Phosphatidylinositol-specific phospholipase C X" evidence="6">
    <location>
        <begin position="36"/>
        <end position="175"/>
    </location>
</feature>
<keyword evidence="8" id="KW-1185">Reference proteome</keyword>
<dbReference type="InterPro" id="IPR051057">
    <property type="entry name" value="PI-PLC_domain"/>
</dbReference>
<dbReference type="RefSeq" id="WP_343886590.1">
    <property type="nucleotide sequence ID" value="NZ_BAAAKI010000016.1"/>
</dbReference>